<organism evidence="2 3">
    <name type="scientific">Phaseolus angularis</name>
    <name type="common">Azuki bean</name>
    <name type="synonym">Vigna angularis</name>
    <dbReference type="NCBI Taxonomy" id="3914"/>
    <lineage>
        <taxon>Eukaryota</taxon>
        <taxon>Viridiplantae</taxon>
        <taxon>Streptophyta</taxon>
        <taxon>Embryophyta</taxon>
        <taxon>Tracheophyta</taxon>
        <taxon>Spermatophyta</taxon>
        <taxon>Magnoliopsida</taxon>
        <taxon>eudicotyledons</taxon>
        <taxon>Gunneridae</taxon>
        <taxon>Pentapetalae</taxon>
        <taxon>rosids</taxon>
        <taxon>fabids</taxon>
        <taxon>Fabales</taxon>
        <taxon>Fabaceae</taxon>
        <taxon>Papilionoideae</taxon>
        <taxon>50 kb inversion clade</taxon>
        <taxon>NPAAA clade</taxon>
        <taxon>indigoferoid/millettioid clade</taxon>
        <taxon>Phaseoleae</taxon>
        <taxon>Vigna</taxon>
    </lineage>
</organism>
<reference evidence="3" key="1">
    <citation type="journal article" date="2015" name="Proc. Natl. Acad. Sci. U.S.A.">
        <title>Genome sequencing of adzuki bean (Vigna angularis) provides insight into high starch and low fat accumulation and domestication.</title>
        <authorList>
            <person name="Yang K."/>
            <person name="Tian Z."/>
            <person name="Chen C."/>
            <person name="Luo L."/>
            <person name="Zhao B."/>
            <person name="Wang Z."/>
            <person name="Yu L."/>
            <person name="Li Y."/>
            <person name="Sun Y."/>
            <person name="Li W."/>
            <person name="Chen Y."/>
            <person name="Li Y."/>
            <person name="Zhang Y."/>
            <person name="Ai D."/>
            <person name="Zhao J."/>
            <person name="Shang C."/>
            <person name="Ma Y."/>
            <person name="Wu B."/>
            <person name="Wang M."/>
            <person name="Gao L."/>
            <person name="Sun D."/>
            <person name="Zhang P."/>
            <person name="Guo F."/>
            <person name="Wang W."/>
            <person name="Li Y."/>
            <person name="Wang J."/>
            <person name="Varshney R.K."/>
            <person name="Wang J."/>
            <person name="Ling H.Q."/>
            <person name="Wan P."/>
        </authorList>
    </citation>
    <scope>NUCLEOTIDE SEQUENCE</scope>
    <source>
        <strain evidence="3">cv. Jingnong 6</strain>
    </source>
</reference>
<proteinExistence type="predicted"/>
<evidence type="ECO:0000313" key="3">
    <source>
        <dbReference type="Proteomes" id="UP000053144"/>
    </source>
</evidence>
<gene>
    <name evidence="2" type="ORF">LR48_Vigan10g238900</name>
</gene>
<sequence length="103" mass="11684">MSSRAHSLLHSREKRSSHYRPPPAKLLVQRGREATQQQHRTFNSSRGEEESRSWPGWRENHHGKPEDVSGNAGINVQQQLHYSNSSPCTSSHQKLTAKGPFTT</sequence>
<dbReference type="AlphaFoldDB" id="A0A0L9VNN9"/>
<protein>
    <submittedName>
        <fullName evidence="2">Uncharacterized protein</fullName>
    </submittedName>
</protein>
<dbReference type="Proteomes" id="UP000053144">
    <property type="component" value="Chromosome 10"/>
</dbReference>
<feature type="region of interest" description="Disordered" evidence="1">
    <location>
        <begin position="1"/>
        <end position="103"/>
    </location>
</feature>
<name>A0A0L9VNN9_PHAAN</name>
<evidence type="ECO:0000256" key="1">
    <source>
        <dbReference type="SAM" id="MobiDB-lite"/>
    </source>
</evidence>
<feature type="compositionally biased region" description="Basic and acidic residues" evidence="1">
    <location>
        <begin position="46"/>
        <end position="67"/>
    </location>
</feature>
<dbReference type="EMBL" id="CM003380">
    <property type="protein sequence ID" value="KOM56497.1"/>
    <property type="molecule type" value="Genomic_DNA"/>
</dbReference>
<evidence type="ECO:0000313" key="2">
    <source>
        <dbReference type="EMBL" id="KOM56497.1"/>
    </source>
</evidence>
<feature type="compositionally biased region" description="Polar residues" evidence="1">
    <location>
        <begin position="34"/>
        <end position="45"/>
    </location>
</feature>
<feature type="compositionally biased region" description="Polar residues" evidence="1">
    <location>
        <begin position="72"/>
        <end position="94"/>
    </location>
</feature>
<dbReference type="Gramene" id="KOM56497">
    <property type="protein sequence ID" value="KOM56497"/>
    <property type="gene ID" value="LR48_Vigan10g238900"/>
</dbReference>
<accession>A0A0L9VNN9</accession>